<keyword evidence="1" id="KW-0862">Zinc</keyword>
<dbReference type="GO" id="GO:0008270">
    <property type="term" value="F:zinc ion binding"/>
    <property type="evidence" value="ECO:0007669"/>
    <property type="project" value="UniProtKB-KW"/>
</dbReference>
<evidence type="ECO:0000259" key="2">
    <source>
        <dbReference type="PROSITE" id="PS50089"/>
    </source>
</evidence>
<sequence length="129" mass="14674">MSPLIRMALAINFISGSHTFTMLKNYLTLLRTLFHSLCGEVLSTCHHVSTYVSREIAEDCAVCLSKMGEKEEQIVTLRCEHCFHTDCFHTWIGFNNKATCPLCRDSLLLPHTQILPFHSSSLCEIKSLR</sequence>
<keyword evidence="4" id="KW-1185">Reference proteome</keyword>
<organism evidence="3 4">
    <name type="scientific">Canavalia gladiata</name>
    <name type="common">Sword bean</name>
    <name type="synonym">Dolichos gladiatus</name>
    <dbReference type="NCBI Taxonomy" id="3824"/>
    <lineage>
        <taxon>Eukaryota</taxon>
        <taxon>Viridiplantae</taxon>
        <taxon>Streptophyta</taxon>
        <taxon>Embryophyta</taxon>
        <taxon>Tracheophyta</taxon>
        <taxon>Spermatophyta</taxon>
        <taxon>Magnoliopsida</taxon>
        <taxon>eudicotyledons</taxon>
        <taxon>Gunneridae</taxon>
        <taxon>Pentapetalae</taxon>
        <taxon>rosids</taxon>
        <taxon>fabids</taxon>
        <taxon>Fabales</taxon>
        <taxon>Fabaceae</taxon>
        <taxon>Papilionoideae</taxon>
        <taxon>50 kb inversion clade</taxon>
        <taxon>NPAAA clade</taxon>
        <taxon>indigoferoid/millettioid clade</taxon>
        <taxon>Phaseoleae</taxon>
        <taxon>Canavalia</taxon>
    </lineage>
</organism>
<evidence type="ECO:0000313" key="4">
    <source>
        <dbReference type="Proteomes" id="UP001367508"/>
    </source>
</evidence>
<dbReference type="SUPFAM" id="SSF57850">
    <property type="entry name" value="RING/U-box"/>
    <property type="match status" value="1"/>
</dbReference>
<dbReference type="InterPro" id="IPR013083">
    <property type="entry name" value="Znf_RING/FYVE/PHD"/>
</dbReference>
<dbReference type="AlphaFoldDB" id="A0AAN9JWT6"/>
<proteinExistence type="predicted"/>
<feature type="domain" description="RING-type" evidence="2">
    <location>
        <begin position="60"/>
        <end position="104"/>
    </location>
</feature>
<dbReference type="PROSITE" id="PS50089">
    <property type="entry name" value="ZF_RING_2"/>
    <property type="match status" value="1"/>
</dbReference>
<protein>
    <recommendedName>
        <fullName evidence="2">RING-type domain-containing protein</fullName>
    </recommendedName>
</protein>
<gene>
    <name evidence="3" type="ORF">VNO77_39676</name>
</gene>
<dbReference type="PANTHER" id="PTHR47662:SF1">
    <property type="entry name" value="RING-TYPE DOMAIN-CONTAINING PROTEIN"/>
    <property type="match status" value="1"/>
</dbReference>
<dbReference type="InterPro" id="IPR001841">
    <property type="entry name" value="Znf_RING"/>
</dbReference>
<evidence type="ECO:0000313" key="3">
    <source>
        <dbReference type="EMBL" id="KAK7307000.1"/>
    </source>
</evidence>
<evidence type="ECO:0000256" key="1">
    <source>
        <dbReference type="PROSITE-ProRule" id="PRU00175"/>
    </source>
</evidence>
<keyword evidence="1" id="KW-0863">Zinc-finger</keyword>
<dbReference type="Gene3D" id="3.30.40.10">
    <property type="entry name" value="Zinc/RING finger domain, C3HC4 (zinc finger)"/>
    <property type="match status" value="1"/>
</dbReference>
<comment type="caution">
    <text evidence="3">The sequence shown here is derived from an EMBL/GenBank/DDBJ whole genome shotgun (WGS) entry which is preliminary data.</text>
</comment>
<dbReference type="Proteomes" id="UP001367508">
    <property type="component" value="Unassembled WGS sequence"/>
</dbReference>
<accession>A0AAN9JWT6</accession>
<name>A0AAN9JWT6_CANGL</name>
<dbReference type="Pfam" id="PF13639">
    <property type="entry name" value="zf-RING_2"/>
    <property type="match status" value="1"/>
</dbReference>
<dbReference type="EMBL" id="JAYMYQ010000010">
    <property type="protein sequence ID" value="KAK7307000.1"/>
    <property type="molecule type" value="Genomic_DNA"/>
</dbReference>
<dbReference type="SMART" id="SM00184">
    <property type="entry name" value="RING"/>
    <property type="match status" value="1"/>
</dbReference>
<reference evidence="3 4" key="1">
    <citation type="submission" date="2024-01" db="EMBL/GenBank/DDBJ databases">
        <title>The genomes of 5 underutilized Papilionoideae crops provide insights into root nodulation and disease resistanc.</title>
        <authorList>
            <person name="Jiang F."/>
        </authorList>
    </citation>
    <scope>NUCLEOTIDE SEQUENCE [LARGE SCALE GENOMIC DNA]</scope>
    <source>
        <strain evidence="3">LVBAO_FW01</strain>
        <tissue evidence="3">Leaves</tissue>
    </source>
</reference>
<keyword evidence="1" id="KW-0479">Metal-binding</keyword>
<dbReference type="PANTHER" id="PTHR47662">
    <property type="entry name" value="RING-TYPE DOMAIN-CONTAINING PROTEIN"/>
    <property type="match status" value="1"/>
</dbReference>